<keyword evidence="1" id="KW-0059">Arsenical resistance</keyword>
<dbReference type="CDD" id="cd16345">
    <property type="entry name" value="LMWP_ArsC"/>
    <property type="match status" value="1"/>
</dbReference>
<gene>
    <name evidence="3" type="primary">arsC_32</name>
    <name evidence="3" type="ORF">SDC9_61235</name>
</gene>
<keyword evidence="3" id="KW-0560">Oxidoreductase</keyword>
<comment type="caution">
    <text evidence="3">The sequence shown here is derived from an EMBL/GenBank/DDBJ whole genome shotgun (WGS) entry which is preliminary data.</text>
</comment>
<dbReference type="EC" id="1.20.4.1" evidence="3"/>
<dbReference type="Gene3D" id="3.40.50.2300">
    <property type="match status" value="1"/>
</dbReference>
<dbReference type="PANTHER" id="PTHR43428">
    <property type="entry name" value="ARSENATE REDUCTASE"/>
    <property type="match status" value="1"/>
</dbReference>
<evidence type="ECO:0000313" key="3">
    <source>
        <dbReference type="EMBL" id="MPM14871.1"/>
    </source>
</evidence>
<dbReference type="GO" id="GO:0008794">
    <property type="term" value="F:arsenate reductase (glutaredoxin) activity"/>
    <property type="evidence" value="ECO:0007669"/>
    <property type="project" value="UniProtKB-EC"/>
</dbReference>
<protein>
    <submittedName>
        <fullName evidence="3">Glutaredoxin arsenate reductase</fullName>
        <ecNumber evidence="3">1.20.4.1</ecNumber>
    </submittedName>
</protein>
<reference evidence="3" key="1">
    <citation type="submission" date="2019-08" db="EMBL/GenBank/DDBJ databases">
        <authorList>
            <person name="Kucharzyk K."/>
            <person name="Murdoch R.W."/>
            <person name="Higgins S."/>
            <person name="Loffler F."/>
        </authorList>
    </citation>
    <scope>NUCLEOTIDE SEQUENCE</scope>
</reference>
<dbReference type="EMBL" id="VSSQ01002351">
    <property type="protein sequence ID" value="MPM14871.1"/>
    <property type="molecule type" value="Genomic_DNA"/>
</dbReference>
<proteinExistence type="predicted"/>
<dbReference type="AlphaFoldDB" id="A0A644XGI2"/>
<sequence>MIKVLFICVHNSARSQMAEAFLNRLGKGKFIAESAGLEPAPLNPYAVKVMEEIGYDISKNTSNSVFNYYKEGRLYYMVVKVCDQVNGQRCPIFPETQRVLDWNIEDPAALTGTDEEILARTREISDIIKEKVEQLISEYENIADNINDWYDTSNKNKERN</sequence>
<evidence type="ECO:0000256" key="1">
    <source>
        <dbReference type="ARBA" id="ARBA00022849"/>
    </source>
</evidence>
<evidence type="ECO:0000259" key="2">
    <source>
        <dbReference type="SMART" id="SM00226"/>
    </source>
</evidence>
<accession>A0A644XGI2</accession>
<dbReference type="PANTHER" id="PTHR43428:SF1">
    <property type="entry name" value="ARSENATE REDUCTASE"/>
    <property type="match status" value="1"/>
</dbReference>
<dbReference type="Pfam" id="PF01451">
    <property type="entry name" value="LMWPc"/>
    <property type="match status" value="1"/>
</dbReference>
<organism evidence="3">
    <name type="scientific">bioreactor metagenome</name>
    <dbReference type="NCBI Taxonomy" id="1076179"/>
    <lineage>
        <taxon>unclassified sequences</taxon>
        <taxon>metagenomes</taxon>
        <taxon>ecological metagenomes</taxon>
    </lineage>
</organism>
<dbReference type="GO" id="GO:0046685">
    <property type="term" value="P:response to arsenic-containing substance"/>
    <property type="evidence" value="ECO:0007669"/>
    <property type="project" value="UniProtKB-KW"/>
</dbReference>
<feature type="domain" description="Phosphotyrosine protein phosphatase I" evidence="2">
    <location>
        <begin position="2"/>
        <end position="138"/>
    </location>
</feature>
<name>A0A644XGI2_9ZZZZ</name>
<dbReference type="SMART" id="SM00226">
    <property type="entry name" value="LMWPc"/>
    <property type="match status" value="1"/>
</dbReference>
<dbReference type="InterPro" id="IPR023485">
    <property type="entry name" value="Ptyr_pPase"/>
</dbReference>
<dbReference type="SUPFAM" id="SSF52788">
    <property type="entry name" value="Phosphotyrosine protein phosphatases I"/>
    <property type="match status" value="1"/>
</dbReference>
<dbReference type="InterPro" id="IPR036196">
    <property type="entry name" value="Ptyr_pPase_sf"/>
</dbReference>